<dbReference type="Gene3D" id="3.40.50.10490">
    <property type="entry name" value="Glucose-6-phosphate isomerase like protein, domain 1"/>
    <property type="match status" value="2"/>
</dbReference>
<accession>A0ABT4TMS9</accession>
<gene>
    <name evidence="4" type="ORF">O4U47_15845</name>
</gene>
<evidence type="ECO:0000256" key="2">
    <source>
        <dbReference type="ARBA" id="ARBA00023235"/>
    </source>
</evidence>
<feature type="domain" description="Bifunctional glucose-6-phosphate/mannose-6-phosphate isomerase C-terminal" evidence="3">
    <location>
        <begin position="204"/>
        <end position="354"/>
    </location>
</feature>
<name>A0ABT4TMS9_9ACTN</name>
<keyword evidence="5" id="KW-1185">Reference proteome</keyword>
<dbReference type="EMBL" id="JAQFWP010000028">
    <property type="protein sequence ID" value="MDA2805988.1"/>
    <property type="molecule type" value="Genomic_DNA"/>
</dbReference>
<dbReference type="Pfam" id="PF10432">
    <property type="entry name" value="bact-PGI_C"/>
    <property type="match status" value="1"/>
</dbReference>
<proteinExistence type="inferred from homology"/>
<evidence type="ECO:0000313" key="5">
    <source>
        <dbReference type="Proteomes" id="UP001165685"/>
    </source>
</evidence>
<protein>
    <recommendedName>
        <fullName evidence="3">Bifunctional glucose-6-phosphate/mannose-6-phosphate isomerase C-terminal domain-containing protein</fullName>
    </recommendedName>
</protein>
<evidence type="ECO:0000256" key="1">
    <source>
        <dbReference type="ARBA" id="ARBA00010523"/>
    </source>
</evidence>
<dbReference type="InterPro" id="IPR019490">
    <property type="entry name" value="Glu6P/Mann6P_isomerase_C"/>
</dbReference>
<dbReference type="RefSeq" id="WP_270678634.1">
    <property type="nucleotide sequence ID" value="NZ_JAQFWP010000028.1"/>
</dbReference>
<dbReference type="SUPFAM" id="SSF53697">
    <property type="entry name" value="SIS domain"/>
    <property type="match status" value="1"/>
</dbReference>
<comment type="similarity">
    <text evidence="1">Belongs to the PGI/PMI family.</text>
</comment>
<keyword evidence="2" id="KW-0413">Isomerase</keyword>
<organism evidence="4 5">
    <name type="scientific">Nocardiopsis suaedae</name>
    <dbReference type="NCBI Taxonomy" id="3018444"/>
    <lineage>
        <taxon>Bacteria</taxon>
        <taxon>Bacillati</taxon>
        <taxon>Actinomycetota</taxon>
        <taxon>Actinomycetes</taxon>
        <taxon>Streptosporangiales</taxon>
        <taxon>Nocardiopsidaceae</taxon>
        <taxon>Nocardiopsis</taxon>
    </lineage>
</organism>
<sequence>MAAREFDETLLERPGAGGAAARAAASAGAHVRAGRAAALDADTGVLEALGRPRALVLAGSGAEAVAADVAAAALGPGCPVPVQVVRGRGLPGWVGAADLVVAVSGRAGPAADPVAACAAEAVRRGCALAAAGPSDGPLAALAEQSRGVYAPLRGPATLWGPVGAALALASAAGVPAPSAEDVEAAAARMDEVAAACAPSVESWENEAKTLAADLAGTLPLACGSTPEAAAAARCFAARAAAVAAYPVLAVSLPEGLGTAATALSGPLGAEGPRSIFDDPVEDAGVRLHPVVLEDPDGGPDAEADLAALQDAAHAAGARVSRVSTGPGERMERLAGLIALTDYATVYLAAAYQVETAADEPSQG</sequence>
<dbReference type="InterPro" id="IPR046348">
    <property type="entry name" value="SIS_dom_sf"/>
</dbReference>
<comment type="caution">
    <text evidence="4">The sequence shown here is derived from an EMBL/GenBank/DDBJ whole genome shotgun (WGS) entry which is preliminary data.</text>
</comment>
<evidence type="ECO:0000259" key="3">
    <source>
        <dbReference type="Pfam" id="PF10432"/>
    </source>
</evidence>
<evidence type="ECO:0000313" key="4">
    <source>
        <dbReference type="EMBL" id="MDA2805988.1"/>
    </source>
</evidence>
<dbReference type="Proteomes" id="UP001165685">
    <property type="component" value="Unassembled WGS sequence"/>
</dbReference>
<reference evidence="4" key="1">
    <citation type="submission" date="2023-01" db="EMBL/GenBank/DDBJ databases">
        <title>Draft genome sequence of Nocardiopsis sp. LSu2-4 isolated from halophytes.</title>
        <authorList>
            <person name="Duangmal K."/>
            <person name="Chantavorakit T."/>
        </authorList>
    </citation>
    <scope>NUCLEOTIDE SEQUENCE</scope>
    <source>
        <strain evidence="4">LSu2-4</strain>
    </source>
</reference>